<gene>
    <name evidence="1" type="ORF">SAMN05421774_12121</name>
</gene>
<dbReference type="InterPro" id="IPR038125">
    <property type="entry name" value="HTHP_sf"/>
</dbReference>
<name>A0A1N7QR90_9RHOB</name>
<dbReference type="InterPro" id="IPR021111">
    <property type="entry name" value="Hexamer_Tyr-coord_heme_pr_HTHP"/>
</dbReference>
<accession>A0A1N7QR90</accession>
<evidence type="ECO:0000313" key="2">
    <source>
        <dbReference type="Proteomes" id="UP000186141"/>
    </source>
</evidence>
<dbReference type="OrthoDB" id="72286at2"/>
<dbReference type="STRING" id="1086013.SAMN05421774_12121"/>
<dbReference type="Gene3D" id="6.10.80.10">
    <property type="entry name" value="Hexameric tyrosine-coordinated heme protein (HTHP)"/>
    <property type="match status" value="1"/>
</dbReference>
<dbReference type="RefSeq" id="WP_076534586.1">
    <property type="nucleotide sequence ID" value="NZ_BMEH01000020.1"/>
</dbReference>
<dbReference type="Proteomes" id="UP000186141">
    <property type="component" value="Unassembled WGS sequence"/>
</dbReference>
<dbReference type="AlphaFoldDB" id="A0A1N7QR90"/>
<keyword evidence="2" id="KW-1185">Reference proteome</keyword>
<protein>
    <submittedName>
        <fullName evidence="1">Hexameric tyrosine-coordinated heme protein (HTHP)</fullName>
    </submittedName>
</protein>
<dbReference type="Pfam" id="PF11534">
    <property type="entry name" value="HTHP"/>
    <property type="match status" value="1"/>
</dbReference>
<proteinExistence type="predicted"/>
<evidence type="ECO:0000313" key="1">
    <source>
        <dbReference type="EMBL" id="SIT25316.1"/>
    </source>
</evidence>
<organism evidence="1 2">
    <name type="scientific">Gemmobacter megaterium</name>
    <dbReference type="NCBI Taxonomy" id="1086013"/>
    <lineage>
        <taxon>Bacteria</taxon>
        <taxon>Pseudomonadati</taxon>
        <taxon>Pseudomonadota</taxon>
        <taxon>Alphaproteobacteria</taxon>
        <taxon>Rhodobacterales</taxon>
        <taxon>Paracoccaceae</taxon>
        <taxon>Gemmobacter</taxon>
    </lineage>
</organism>
<sequence>MDNWLPTLITPTPTEGYDLAVKLSRMAIKKTQPDAAIRDRLRPEYAEDADALIAVSAVVATHFATIAAANNHWRDAT</sequence>
<reference evidence="1 2" key="1">
    <citation type="submission" date="2017-01" db="EMBL/GenBank/DDBJ databases">
        <authorList>
            <person name="Mah S.A."/>
            <person name="Swanson W.J."/>
            <person name="Moy G.W."/>
            <person name="Vacquier V.D."/>
        </authorList>
    </citation>
    <scope>NUCLEOTIDE SEQUENCE [LARGE SCALE GENOMIC DNA]</scope>
    <source>
        <strain evidence="1 2">DSM 26375</strain>
    </source>
</reference>
<dbReference type="EMBL" id="FTOT01000021">
    <property type="protein sequence ID" value="SIT25316.1"/>
    <property type="molecule type" value="Genomic_DNA"/>
</dbReference>